<protein>
    <submittedName>
        <fullName evidence="1">Uncharacterized protein</fullName>
    </submittedName>
</protein>
<dbReference type="EMBL" id="CWQJ01000022">
    <property type="protein sequence ID" value="CSC57831.1"/>
    <property type="molecule type" value="Genomic_DNA"/>
</dbReference>
<evidence type="ECO:0000313" key="1">
    <source>
        <dbReference type="EMBL" id="CSC57831.1"/>
    </source>
</evidence>
<name>A0A655Z1Y4_VIBCL</name>
<organism evidence="1 2">
    <name type="scientific">Vibrio cholerae</name>
    <dbReference type="NCBI Taxonomy" id="666"/>
    <lineage>
        <taxon>Bacteria</taxon>
        <taxon>Pseudomonadati</taxon>
        <taxon>Pseudomonadota</taxon>
        <taxon>Gammaproteobacteria</taxon>
        <taxon>Vibrionales</taxon>
        <taxon>Vibrionaceae</taxon>
        <taxon>Vibrio</taxon>
    </lineage>
</organism>
<accession>A0A655Z1Y4</accession>
<sequence length="64" mass="7207">MEIEPTLASVEGSSAIPLPIMLPATTPVQAIRPIFFAFDDITSPNRNRFYLSYKTQTEWVSEMS</sequence>
<dbReference type="AlphaFoldDB" id="A0A655Z1Y4"/>
<evidence type="ECO:0000313" key="2">
    <source>
        <dbReference type="Proteomes" id="UP000046067"/>
    </source>
</evidence>
<reference evidence="1 2" key="1">
    <citation type="submission" date="2015-07" db="EMBL/GenBank/DDBJ databases">
        <authorList>
            <consortium name="Pathogen Informatics"/>
        </authorList>
    </citation>
    <scope>NUCLEOTIDE SEQUENCE [LARGE SCALE GENOMIC DNA]</scope>
    <source>
        <strain evidence="1 2">A325</strain>
    </source>
</reference>
<dbReference type="Proteomes" id="UP000046067">
    <property type="component" value="Unassembled WGS sequence"/>
</dbReference>
<gene>
    <name evidence="1" type="ORF">ERS013201_02974</name>
</gene>
<proteinExistence type="predicted"/>